<evidence type="ECO:0000313" key="2">
    <source>
        <dbReference type="EMBL" id="MXO68124.1"/>
    </source>
</evidence>
<accession>A0ABW9UTD9</accession>
<keyword evidence="1" id="KW-0472">Membrane</keyword>
<feature type="transmembrane region" description="Helical" evidence="1">
    <location>
        <begin position="136"/>
        <end position="161"/>
    </location>
</feature>
<feature type="transmembrane region" description="Helical" evidence="1">
    <location>
        <begin position="104"/>
        <end position="124"/>
    </location>
</feature>
<feature type="transmembrane region" description="Helical" evidence="1">
    <location>
        <begin position="167"/>
        <end position="187"/>
    </location>
</feature>
<keyword evidence="3" id="KW-1185">Reference proteome</keyword>
<feature type="transmembrane region" description="Helical" evidence="1">
    <location>
        <begin position="233"/>
        <end position="256"/>
    </location>
</feature>
<dbReference type="InterPro" id="IPR016833">
    <property type="entry name" value="Put_Na-Bile_cotransptr"/>
</dbReference>
<dbReference type="Proteomes" id="UP000444401">
    <property type="component" value="Unassembled WGS sequence"/>
</dbReference>
<evidence type="ECO:0000256" key="1">
    <source>
        <dbReference type="SAM" id="Phobius"/>
    </source>
</evidence>
<organism evidence="2 3">
    <name type="scientific">Pelagerythrobacter marinus</name>
    <dbReference type="NCBI Taxonomy" id="538382"/>
    <lineage>
        <taxon>Bacteria</taxon>
        <taxon>Pseudomonadati</taxon>
        <taxon>Pseudomonadota</taxon>
        <taxon>Alphaproteobacteria</taxon>
        <taxon>Sphingomonadales</taxon>
        <taxon>Erythrobacteraceae</taxon>
        <taxon>Pelagerythrobacter</taxon>
    </lineage>
</organism>
<protein>
    <submittedName>
        <fullName evidence="2">Bile acid:sodium symporter</fullName>
    </submittedName>
</protein>
<evidence type="ECO:0000313" key="3">
    <source>
        <dbReference type="Proteomes" id="UP000444401"/>
    </source>
</evidence>
<dbReference type="PANTHER" id="PTHR18640:SF5">
    <property type="entry name" value="SODIUM_BILE ACID COTRANSPORTER 7"/>
    <property type="match status" value="1"/>
</dbReference>
<dbReference type="PANTHER" id="PTHR18640">
    <property type="entry name" value="SOLUTE CARRIER FAMILY 10 MEMBER 7"/>
    <property type="match status" value="1"/>
</dbReference>
<feature type="transmembrane region" description="Helical" evidence="1">
    <location>
        <begin position="44"/>
        <end position="61"/>
    </location>
</feature>
<dbReference type="InterPro" id="IPR038770">
    <property type="entry name" value="Na+/solute_symporter_sf"/>
</dbReference>
<gene>
    <name evidence="2" type="ORF">GRI72_04700</name>
</gene>
<proteinExistence type="predicted"/>
<feature type="transmembrane region" description="Helical" evidence="1">
    <location>
        <begin position="73"/>
        <end position="92"/>
    </location>
</feature>
<feature type="transmembrane region" description="Helical" evidence="1">
    <location>
        <begin position="208"/>
        <end position="227"/>
    </location>
</feature>
<keyword evidence="1" id="KW-0812">Transmembrane</keyword>
<sequence>MACAVRASILPRIDPMVRLLVVAILLATLLPAAGAGKAVAQAVSSLAIFLLFFLNGLRLARGDVLKGLGQGRFLLPLVAWCFGAMALAGLALSRLVDGHVPGEIAIGFLFLGTLASTVQSATAYTSLAGGNVAASVVAAALLNILGVFVTAPLFALLGGFATVDVGWGALGRILALLVLPFVLGQALQGLGRAWVTGHPRLVTWLDRAAIAIAVYVAFSAAVEQGIWQALGTWQWIVVGAALAGLLLFAFGGGWLLGGALRLPRATRISFMFAGAHKSVVSGAPIALILFGAERAGLILVPLLAYHLFQLIVSVPLATRLAMRSRPSE</sequence>
<dbReference type="EMBL" id="WTYO01000002">
    <property type="protein sequence ID" value="MXO68124.1"/>
    <property type="molecule type" value="Genomic_DNA"/>
</dbReference>
<feature type="transmembrane region" description="Helical" evidence="1">
    <location>
        <begin position="296"/>
        <end position="317"/>
    </location>
</feature>
<reference evidence="2 3" key="1">
    <citation type="submission" date="2019-12" db="EMBL/GenBank/DDBJ databases">
        <title>Genomic-based taxomic classification of the family Erythrobacteraceae.</title>
        <authorList>
            <person name="Xu L."/>
        </authorList>
    </citation>
    <scope>NUCLEOTIDE SEQUENCE [LARGE SCALE GENOMIC DNA]</scope>
    <source>
        <strain evidence="2 3">H32</strain>
    </source>
</reference>
<dbReference type="Pfam" id="PF13593">
    <property type="entry name" value="SBF_like"/>
    <property type="match status" value="1"/>
</dbReference>
<feature type="transmembrane region" description="Helical" evidence="1">
    <location>
        <begin position="268"/>
        <end position="290"/>
    </location>
</feature>
<keyword evidence="1" id="KW-1133">Transmembrane helix</keyword>
<name>A0ABW9UTD9_9SPHN</name>
<dbReference type="Gene3D" id="1.20.1530.20">
    <property type="match status" value="1"/>
</dbReference>
<comment type="caution">
    <text evidence="2">The sequence shown here is derived from an EMBL/GenBank/DDBJ whole genome shotgun (WGS) entry which is preliminary data.</text>
</comment>